<gene>
    <name evidence="3" type="ORF">BHYA_0007g00160</name>
</gene>
<feature type="region of interest" description="Disordered" evidence="2">
    <location>
        <begin position="337"/>
        <end position="356"/>
    </location>
</feature>
<evidence type="ECO:0000256" key="1">
    <source>
        <dbReference type="SAM" id="Coils"/>
    </source>
</evidence>
<accession>A0A4Z1HBV1</accession>
<evidence type="ECO:0000313" key="4">
    <source>
        <dbReference type="Proteomes" id="UP000297814"/>
    </source>
</evidence>
<keyword evidence="4" id="KW-1185">Reference proteome</keyword>
<comment type="caution">
    <text evidence="3">The sequence shown here is derived from an EMBL/GenBank/DDBJ whole genome shotgun (WGS) entry which is preliminary data.</text>
</comment>
<organism evidence="3 4">
    <name type="scientific">Botrytis hyacinthi</name>
    <dbReference type="NCBI Taxonomy" id="278943"/>
    <lineage>
        <taxon>Eukaryota</taxon>
        <taxon>Fungi</taxon>
        <taxon>Dikarya</taxon>
        <taxon>Ascomycota</taxon>
        <taxon>Pezizomycotina</taxon>
        <taxon>Leotiomycetes</taxon>
        <taxon>Helotiales</taxon>
        <taxon>Sclerotiniaceae</taxon>
        <taxon>Botrytis</taxon>
    </lineage>
</organism>
<reference evidence="3 4" key="1">
    <citation type="submission" date="2017-12" db="EMBL/GenBank/DDBJ databases">
        <title>Comparative genomics of Botrytis spp.</title>
        <authorList>
            <person name="Valero-Jimenez C.A."/>
            <person name="Tapia P."/>
            <person name="Veloso J."/>
            <person name="Silva-Moreno E."/>
            <person name="Staats M."/>
            <person name="Valdes J.H."/>
            <person name="Van Kan J.A.L."/>
        </authorList>
    </citation>
    <scope>NUCLEOTIDE SEQUENCE [LARGE SCALE GENOMIC DNA]</scope>
    <source>
        <strain evidence="3 4">Bh0001</strain>
    </source>
</reference>
<evidence type="ECO:0000256" key="2">
    <source>
        <dbReference type="SAM" id="MobiDB-lite"/>
    </source>
</evidence>
<name>A0A4Z1HBV1_9HELO</name>
<feature type="coiled-coil region" evidence="1">
    <location>
        <begin position="302"/>
        <end position="329"/>
    </location>
</feature>
<dbReference type="AlphaFoldDB" id="A0A4Z1HBV1"/>
<evidence type="ECO:0000313" key="3">
    <source>
        <dbReference type="EMBL" id="TGO42517.1"/>
    </source>
</evidence>
<keyword evidence="1" id="KW-0175">Coiled coil</keyword>
<dbReference type="Proteomes" id="UP000297814">
    <property type="component" value="Unassembled WGS sequence"/>
</dbReference>
<sequence length="356" mass="41935">MSQLHPNVQLEDEMENLQIGRLVIKVHEKLLPLKMKAIKEFYDGYGEDMRGCLRELSDPADSGRELVWIPINQSLVLPTLNGWPTHALERLEKSLKYENLNLSWLKTTRTVRVKCLNSFQYQEYENGFGFCGPRFDYNFRGIHDRLLDTLVSSFQFREMDSFRDFRMPYGIGWCQTACRIGNYRVARQHGIHGSEHLFGLEFIDYLLKNESNTQRFIKWFQKETGYSWTTTTVELNQLIKAFKKGSIRTSWTVLQFVGFDLEHYEGLLKRYAQIQPFCNRRKGIPLEDVQGGFEHLFLNELLSTSTKRIRDVEDECESERKRLKSSRRIEMLKRLSDHQSDFEDSDTIVVDTTPRT</sequence>
<protein>
    <submittedName>
        <fullName evidence="3">Uncharacterized protein</fullName>
    </submittedName>
</protein>
<dbReference type="EMBL" id="PQXK01000007">
    <property type="protein sequence ID" value="TGO42517.1"/>
    <property type="molecule type" value="Genomic_DNA"/>
</dbReference>
<proteinExistence type="predicted"/>